<protein>
    <submittedName>
        <fullName evidence="2">Uncharacterized protein</fullName>
    </submittedName>
</protein>
<dbReference type="OrthoDB" id="378169at2157"/>
<dbReference type="AlphaFoldDB" id="A0A100XVR1"/>
<dbReference type="Proteomes" id="UP000053462">
    <property type="component" value="Unassembled WGS sequence"/>
</dbReference>
<keyword evidence="1" id="KW-1133">Transmembrane helix</keyword>
<dbReference type="EMBL" id="LLYW01000047">
    <property type="protein sequence ID" value="KUH31788.1"/>
    <property type="molecule type" value="Genomic_DNA"/>
</dbReference>
<evidence type="ECO:0000313" key="3">
    <source>
        <dbReference type="Proteomes" id="UP000053462"/>
    </source>
</evidence>
<accession>A0A100XVR1</accession>
<comment type="caution">
    <text evidence="2">The sequence shown here is derived from an EMBL/GenBank/DDBJ whole genome shotgun (WGS) entry which is preliminary data.</text>
</comment>
<organism evidence="2 3">
    <name type="scientific">Thermococcus celericrescens</name>
    <dbReference type="NCBI Taxonomy" id="227598"/>
    <lineage>
        <taxon>Archaea</taxon>
        <taxon>Methanobacteriati</taxon>
        <taxon>Methanobacteriota</taxon>
        <taxon>Thermococci</taxon>
        <taxon>Thermococcales</taxon>
        <taxon>Thermococcaceae</taxon>
        <taxon>Thermococcus</taxon>
    </lineage>
</organism>
<evidence type="ECO:0000256" key="1">
    <source>
        <dbReference type="SAM" id="Phobius"/>
    </source>
</evidence>
<feature type="transmembrane region" description="Helical" evidence="1">
    <location>
        <begin position="16"/>
        <end position="34"/>
    </location>
</feature>
<dbReference type="RefSeq" id="WP_058939807.1">
    <property type="nucleotide sequence ID" value="NZ_LLYW01000047.1"/>
</dbReference>
<keyword evidence="1" id="KW-0812">Transmembrane</keyword>
<reference evidence="2 3" key="1">
    <citation type="submission" date="2015-10" db="EMBL/GenBank/DDBJ databases">
        <title>Draft genome sequence of Thermococcus celericrescens strain DSM 17994.</title>
        <authorList>
            <person name="Hong S.-J."/>
            <person name="Park C.-E."/>
            <person name="Shin J.-H."/>
        </authorList>
    </citation>
    <scope>NUCLEOTIDE SEQUENCE [LARGE SCALE GENOMIC DNA]</scope>
    <source>
        <strain evidence="2 3">DSM 17994</strain>
    </source>
</reference>
<gene>
    <name evidence="2" type="ORF">APY94_11735</name>
</gene>
<proteinExistence type="predicted"/>
<keyword evidence="3" id="KW-1185">Reference proteome</keyword>
<keyword evidence="1" id="KW-0472">Membrane</keyword>
<evidence type="ECO:0000313" key="2">
    <source>
        <dbReference type="EMBL" id="KUH31788.1"/>
    </source>
</evidence>
<name>A0A100XVR1_9EURY</name>
<sequence>MSEFYEKRKLSCGEDVVLALAIFVVFLDFVNAIVHNSDTQLRTSIFALIVLLFALSVRKFYPNSSRRIWP</sequence>
<feature type="transmembrane region" description="Helical" evidence="1">
    <location>
        <begin position="40"/>
        <end position="57"/>
    </location>
</feature>